<dbReference type="EMBL" id="BAAAHH010000039">
    <property type="protein sequence ID" value="GAA0965674.1"/>
    <property type="molecule type" value="Genomic_DNA"/>
</dbReference>
<proteinExistence type="predicted"/>
<evidence type="ECO:0000313" key="1">
    <source>
        <dbReference type="EMBL" id="GAA0965674.1"/>
    </source>
</evidence>
<keyword evidence="2" id="KW-1185">Reference proteome</keyword>
<sequence length="79" mass="9035">MCLTRNASGDLAAYEICGGHREERQLLRPLWRFPLDRYQFSLGDTQDVLAPLSLSGPFSLLTYVNEESERTHWTVYAAT</sequence>
<evidence type="ECO:0000313" key="2">
    <source>
        <dbReference type="Proteomes" id="UP001500665"/>
    </source>
</evidence>
<organism evidence="1 2">
    <name type="scientific">Actinocorallia libanotica</name>
    <dbReference type="NCBI Taxonomy" id="46162"/>
    <lineage>
        <taxon>Bacteria</taxon>
        <taxon>Bacillati</taxon>
        <taxon>Actinomycetota</taxon>
        <taxon>Actinomycetes</taxon>
        <taxon>Streptosporangiales</taxon>
        <taxon>Thermomonosporaceae</taxon>
        <taxon>Actinocorallia</taxon>
    </lineage>
</organism>
<dbReference type="Proteomes" id="UP001500665">
    <property type="component" value="Unassembled WGS sequence"/>
</dbReference>
<reference evidence="2" key="1">
    <citation type="journal article" date="2019" name="Int. J. Syst. Evol. Microbiol.">
        <title>The Global Catalogue of Microorganisms (GCM) 10K type strain sequencing project: providing services to taxonomists for standard genome sequencing and annotation.</title>
        <authorList>
            <consortium name="The Broad Institute Genomics Platform"/>
            <consortium name="The Broad Institute Genome Sequencing Center for Infectious Disease"/>
            <person name="Wu L."/>
            <person name="Ma J."/>
        </authorList>
    </citation>
    <scope>NUCLEOTIDE SEQUENCE [LARGE SCALE GENOMIC DNA]</scope>
    <source>
        <strain evidence="2">JCM 10696</strain>
    </source>
</reference>
<protein>
    <submittedName>
        <fullName evidence="1">Uncharacterized protein</fullName>
    </submittedName>
</protein>
<accession>A0ABP4CCB2</accession>
<comment type="caution">
    <text evidence="1">The sequence shown here is derived from an EMBL/GenBank/DDBJ whole genome shotgun (WGS) entry which is preliminary data.</text>
</comment>
<gene>
    <name evidence="1" type="ORF">GCM10009550_66390</name>
</gene>
<name>A0ABP4CCB2_9ACTN</name>